<accession>A0ACC3NT61</accession>
<evidence type="ECO:0000313" key="2">
    <source>
        <dbReference type="Proteomes" id="UP001281147"/>
    </source>
</evidence>
<keyword evidence="2" id="KW-1185">Reference proteome</keyword>
<dbReference type="Proteomes" id="UP001281147">
    <property type="component" value="Unassembled WGS sequence"/>
</dbReference>
<organism evidence="1 2">
    <name type="scientific">Vermiconidia calcicola</name>
    <dbReference type="NCBI Taxonomy" id="1690605"/>
    <lineage>
        <taxon>Eukaryota</taxon>
        <taxon>Fungi</taxon>
        <taxon>Dikarya</taxon>
        <taxon>Ascomycota</taxon>
        <taxon>Pezizomycotina</taxon>
        <taxon>Dothideomycetes</taxon>
        <taxon>Dothideomycetidae</taxon>
        <taxon>Mycosphaerellales</taxon>
        <taxon>Extremaceae</taxon>
        <taxon>Vermiconidia</taxon>
    </lineage>
</organism>
<sequence length="577" mass="61190">MAEILGSSPQGSQAANTSDMMAVNGHTEANTMSFRSEVQVQVKSSNAEPEATSEAYEDDDVTDTDEEDLDKQPSSSSANVPAAEATPATSRPTGLAEQPTIKETPNTKSTLMNPVADTDDDDMGPFSTAPNGPRTASTSQTRTTAQLTSTINGTSESDSDGDLPVKKTPGRTYGKGHSARRKPQSNAPSSPTAHTSSDKDRPVKAAADEGRKETSSNGPAKDGDPAAFTSDPMDGPGAFVEAAKRSISTNPTKRKVSEDEEDGASSNVVVAKKRKTGPSGNTPMPVDSDGDEFLEDIKPVATKSKATRAKRSSVQGKSTEDISVAAPKSSGQPRSSPRVVIPTQRASTDKILASDTPSSTATSSALTEKPPKVLLSSESSLRKSASKWLKEQGSEIIDDVKTRRTHFVCVLKDDKLGTAKVLRSLALGKLVVTEEWVKESKKAGHFLEPEDFVHPKLKGTLGHDRKNLFHGKNLFFTSTLVTAVYGGTGWDEIQELVKEAGASSVEKGNSGTFGSSRGSNETICFGTSPDPDVGRLMSQYGCTVYSKSLLTHSILTGELDLEDDEYKLSAVGARKKR</sequence>
<protein>
    <submittedName>
        <fullName evidence="1">Uncharacterized protein</fullName>
    </submittedName>
</protein>
<evidence type="ECO:0000313" key="1">
    <source>
        <dbReference type="EMBL" id="KAK3722502.1"/>
    </source>
</evidence>
<reference evidence="1" key="1">
    <citation type="submission" date="2023-07" db="EMBL/GenBank/DDBJ databases">
        <title>Black Yeasts Isolated from many extreme environments.</title>
        <authorList>
            <person name="Coleine C."/>
            <person name="Stajich J.E."/>
            <person name="Selbmann L."/>
        </authorList>
    </citation>
    <scope>NUCLEOTIDE SEQUENCE</scope>
    <source>
        <strain evidence="1">CCFEE 5714</strain>
    </source>
</reference>
<proteinExistence type="predicted"/>
<comment type="caution">
    <text evidence="1">The sequence shown here is derived from an EMBL/GenBank/DDBJ whole genome shotgun (WGS) entry which is preliminary data.</text>
</comment>
<name>A0ACC3NT61_9PEZI</name>
<gene>
    <name evidence="1" type="ORF">LTR37_002494</name>
</gene>
<dbReference type="EMBL" id="JAUTXU010000013">
    <property type="protein sequence ID" value="KAK3722502.1"/>
    <property type="molecule type" value="Genomic_DNA"/>
</dbReference>